<feature type="region of interest" description="Disordered" evidence="6">
    <location>
        <begin position="92"/>
        <end position="155"/>
    </location>
</feature>
<feature type="region of interest" description="Disordered" evidence="6">
    <location>
        <begin position="28"/>
        <end position="54"/>
    </location>
</feature>
<evidence type="ECO:0000259" key="7">
    <source>
        <dbReference type="PROSITE" id="PS50103"/>
    </source>
</evidence>
<feature type="compositionally biased region" description="Low complexity" evidence="6">
    <location>
        <begin position="101"/>
        <end position="113"/>
    </location>
</feature>
<sequence length="406" mass="44508">MLTMSPQTEEALKAEIARLSGAINAHKAGKTGTFSSRSNFYLNPHHKPPSKLPFRSKASTFQRSLGGPATASPSSQPRDVVIDGVAFQSSKHSLVRKDLAKPPSTSKPSSSKSVQPPRHEYARKYPGTRSIQRPYKSKASRRVPRNNNMTLENGRKPIRVGRKTKSIKYVDKQCPRFSTTGVCTKGLICCYKHDPAKIAICWPFLNGTCPNTSESCCLSHDPIAERTPLCVHFANNGRCKNGNECLFPHVRVGPRKGICRDFAVLGYCEKGIDCENQHVRECPDFAEKGACPNPRCKLPHVIRANNQRRSAEAGKAASCTDTTAPVAPAGTSEKSPESSGQTYVEDGNIGDEFISLTFHESENSEDEEEDDSEETGSDEDADGGEDEDGESEDDQNIKKDELEVHP</sequence>
<dbReference type="PANTHER" id="PTHR46156:SF1">
    <property type="entry name" value="ZINC FINGER CCCH DOMAIN-CONTAINING PROTEIN 3"/>
    <property type="match status" value="1"/>
</dbReference>
<evidence type="ECO:0000256" key="2">
    <source>
        <dbReference type="ARBA" id="ARBA00022737"/>
    </source>
</evidence>
<feature type="region of interest" description="Disordered" evidence="6">
    <location>
        <begin position="307"/>
        <end position="406"/>
    </location>
</feature>
<dbReference type="GO" id="GO:0005634">
    <property type="term" value="C:nucleus"/>
    <property type="evidence" value="ECO:0007669"/>
    <property type="project" value="TreeGrafter"/>
</dbReference>
<feature type="domain" description="C3H1-type" evidence="7">
    <location>
        <begin position="195"/>
        <end position="223"/>
    </location>
</feature>
<name>A0A9Q5I1Z6_SANBA</name>
<dbReference type="AlphaFoldDB" id="A0A9Q5I1Z6"/>
<dbReference type="SMART" id="SM00356">
    <property type="entry name" value="ZnF_C3H1"/>
    <property type="match status" value="5"/>
</dbReference>
<dbReference type="GO" id="GO:0008270">
    <property type="term" value="F:zinc ion binding"/>
    <property type="evidence" value="ECO:0007669"/>
    <property type="project" value="UniProtKB-KW"/>
</dbReference>
<comment type="caution">
    <text evidence="8">The sequence shown here is derived from an EMBL/GenBank/DDBJ whole genome shotgun (WGS) entry which is preliminary data.</text>
</comment>
<evidence type="ECO:0000256" key="6">
    <source>
        <dbReference type="SAM" id="MobiDB-lite"/>
    </source>
</evidence>
<evidence type="ECO:0000256" key="1">
    <source>
        <dbReference type="ARBA" id="ARBA00022723"/>
    </source>
</evidence>
<dbReference type="PANTHER" id="PTHR46156">
    <property type="entry name" value="CCCH ZINGC FINGER"/>
    <property type="match status" value="1"/>
</dbReference>
<gene>
    <name evidence="8" type="ORF">A7U60_g2593</name>
</gene>
<accession>A0A9Q5I1Z6</accession>
<keyword evidence="1 5" id="KW-0479">Metal-binding</keyword>
<dbReference type="EMBL" id="LNZH02000139">
    <property type="protein sequence ID" value="OCB90222.1"/>
    <property type="molecule type" value="Genomic_DNA"/>
</dbReference>
<reference evidence="8" key="1">
    <citation type="submission" date="2016-06" db="EMBL/GenBank/DDBJ databases">
        <title>Draft Genome sequence of the fungus Inonotus baumii.</title>
        <authorList>
            <person name="Zhu H."/>
            <person name="Lin W."/>
        </authorList>
    </citation>
    <scope>NUCLEOTIDE SEQUENCE</scope>
    <source>
        <strain evidence="8">821</strain>
    </source>
</reference>
<feature type="domain" description="C3H1-type" evidence="7">
    <location>
        <begin position="224"/>
        <end position="252"/>
    </location>
</feature>
<evidence type="ECO:0000256" key="5">
    <source>
        <dbReference type="PROSITE-ProRule" id="PRU00723"/>
    </source>
</evidence>
<feature type="compositionally biased region" description="Acidic residues" evidence="6">
    <location>
        <begin position="363"/>
        <end position="394"/>
    </location>
</feature>
<dbReference type="Gene3D" id="4.10.1000.10">
    <property type="entry name" value="Zinc finger, CCCH-type"/>
    <property type="match status" value="2"/>
</dbReference>
<dbReference type="InterPro" id="IPR036855">
    <property type="entry name" value="Znf_CCCH_sf"/>
</dbReference>
<keyword evidence="2" id="KW-0677">Repeat</keyword>
<feature type="compositionally biased region" description="Basic residues" evidence="6">
    <location>
        <begin position="135"/>
        <end position="144"/>
    </location>
</feature>
<proteinExistence type="predicted"/>
<keyword evidence="4 5" id="KW-0862">Zinc</keyword>
<evidence type="ECO:0000313" key="9">
    <source>
        <dbReference type="Proteomes" id="UP000757232"/>
    </source>
</evidence>
<feature type="compositionally biased region" description="Polar residues" evidence="6">
    <location>
        <begin position="32"/>
        <end position="41"/>
    </location>
</feature>
<dbReference type="Proteomes" id="UP000757232">
    <property type="component" value="Unassembled WGS sequence"/>
</dbReference>
<dbReference type="SUPFAM" id="SSF90229">
    <property type="entry name" value="CCCH zinc finger"/>
    <property type="match status" value="2"/>
</dbReference>
<dbReference type="InterPro" id="IPR000571">
    <property type="entry name" value="Znf_CCCH"/>
</dbReference>
<dbReference type="OrthoDB" id="410307at2759"/>
<evidence type="ECO:0000256" key="3">
    <source>
        <dbReference type="ARBA" id="ARBA00022771"/>
    </source>
</evidence>
<keyword evidence="9" id="KW-1185">Reference proteome</keyword>
<evidence type="ECO:0000313" key="8">
    <source>
        <dbReference type="EMBL" id="OCB90222.1"/>
    </source>
</evidence>
<feature type="domain" description="C3H1-type" evidence="7">
    <location>
        <begin position="253"/>
        <end position="281"/>
    </location>
</feature>
<feature type="zinc finger region" description="C3H1-type" evidence="5">
    <location>
        <begin position="253"/>
        <end position="281"/>
    </location>
</feature>
<dbReference type="FunFam" id="4.10.1000.10:FF:000022">
    <property type="entry name" value="Zinc finger CCCH domain-containing protein 7"/>
    <property type="match status" value="1"/>
</dbReference>
<protein>
    <recommendedName>
        <fullName evidence="7">C3H1-type domain-containing protein</fullName>
    </recommendedName>
</protein>
<dbReference type="PROSITE" id="PS50103">
    <property type="entry name" value="ZF_C3H1"/>
    <property type="match status" value="3"/>
</dbReference>
<keyword evidence="3 5" id="KW-0863">Zinc-finger</keyword>
<feature type="zinc finger region" description="C3H1-type" evidence="5">
    <location>
        <begin position="224"/>
        <end position="252"/>
    </location>
</feature>
<organism evidence="8 9">
    <name type="scientific">Sanghuangporus baumii</name>
    <name type="common">Phellinus baumii</name>
    <dbReference type="NCBI Taxonomy" id="108892"/>
    <lineage>
        <taxon>Eukaryota</taxon>
        <taxon>Fungi</taxon>
        <taxon>Dikarya</taxon>
        <taxon>Basidiomycota</taxon>
        <taxon>Agaricomycotina</taxon>
        <taxon>Agaricomycetes</taxon>
        <taxon>Hymenochaetales</taxon>
        <taxon>Hymenochaetaceae</taxon>
        <taxon>Sanghuangporus</taxon>
    </lineage>
</organism>
<feature type="compositionally biased region" description="Basic and acidic residues" evidence="6">
    <location>
        <begin position="395"/>
        <end position="406"/>
    </location>
</feature>
<evidence type="ECO:0000256" key="4">
    <source>
        <dbReference type="ARBA" id="ARBA00022833"/>
    </source>
</evidence>
<feature type="zinc finger region" description="C3H1-type" evidence="5">
    <location>
        <begin position="195"/>
        <end position="223"/>
    </location>
</feature>